<dbReference type="Pfam" id="PF02915">
    <property type="entry name" value="Rubrerythrin"/>
    <property type="match status" value="1"/>
</dbReference>
<evidence type="ECO:0000256" key="1">
    <source>
        <dbReference type="ARBA" id="ARBA00001965"/>
    </source>
</evidence>
<reference evidence="8 9" key="1">
    <citation type="submission" date="2014-12" db="EMBL/GenBank/DDBJ databases">
        <title>Genome sequence of Methanobrevibacter arboriphilicus DH1, DSM1125.</title>
        <authorList>
            <person name="Poehlein A."/>
            <person name="Thauer R.K."/>
            <person name="Seedorf H."/>
            <person name="Daniel R."/>
        </authorList>
    </citation>
    <scope>NUCLEOTIDE SEQUENCE [LARGE SCALE GENOMIC DNA]</scope>
    <source>
        <strain evidence="8 9">DH1</strain>
    </source>
</reference>
<evidence type="ECO:0000313" key="9">
    <source>
        <dbReference type="Proteomes" id="UP000191661"/>
    </source>
</evidence>
<dbReference type="PANTHER" id="PTHR43865">
    <property type="entry name" value="RUBRERYTHRIN-RELATED"/>
    <property type="match status" value="1"/>
</dbReference>
<dbReference type="InterPro" id="IPR003251">
    <property type="entry name" value="Rr_diiron-bd_dom"/>
</dbReference>
<comment type="cofactor">
    <cofactor evidence="1">
        <name>Fe(3+)</name>
        <dbReference type="ChEBI" id="CHEBI:29034"/>
    </cofactor>
</comment>
<dbReference type="SUPFAM" id="SSF57802">
    <property type="entry name" value="Rubredoxin-like"/>
    <property type="match status" value="1"/>
</dbReference>
<dbReference type="PROSITE" id="PS50905">
    <property type="entry name" value="FERRITIN_LIKE"/>
    <property type="match status" value="1"/>
</dbReference>
<dbReference type="InterPro" id="IPR024934">
    <property type="entry name" value="Rubredoxin-like_dom"/>
</dbReference>
<dbReference type="InterPro" id="IPR012347">
    <property type="entry name" value="Ferritin-like"/>
</dbReference>
<dbReference type="GO" id="GO:0016491">
    <property type="term" value="F:oxidoreductase activity"/>
    <property type="evidence" value="ECO:0007669"/>
    <property type="project" value="InterPro"/>
</dbReference>
<feature type="domain" description="Rubredoxin-like" evidence="6">
    <location>
        <begin position="166"/>
        <end position="200"/>
    </location>
</feature>
<evidence type="ECO:0000256" key="4">
    <source>
        <dbReference type="ARBA" id="ARBA00022982"/>
    </source>
</evidence>
<name>A0A1V6N2J6_METAZ</name>
<sequence length="204" mass="23544">MSLLSKLHEIKGDMMSKTLENLTKAFIGESQARNRYTFFAKQAKKDGYEQISDIFLQTAENEREHAKWLFRLINEIKEDDEDIIVEAEAPTILGDTVANLKAAIAGEHYENSEMYPEFAKVAKEEGYDDISKRLTAIGEAEIHHETRYRMLLKIVEDGTTHKKDKPVTWMCRKCGRIHIAEEPPEKCPACDHPAKYFEIICDEY</sequence>
<proteinExistence type="predicted"/>
<dbReference type="PROSITE" id="PS50903">
    <property type="entry name" value="RUBREDOXIN_LIKE"/>
    <property type="match status" value="1"/>
</dbReference>
<dbReference type="InterPro" id="IPR048574">
    <property type="entry name" value="RUBY_RBDX"/>
</dbReference>
<evidence type="ECO:0000313" key="8">
    <source>
        <dbReference type="EMBL" id="OQD58899.1"/>
    </source>
</evidence>
<dbReference type="InterPro" id="IPR009040">
    <property type="entry name" value="Ferritin-like_diiron"/>
</dbReference>
<keyword evidence="9" id="KW-1185">Reference proteome</keyword>
<gene>
    <name evidence="8" type="ORF">MBBAR_6c00090</name>
</gene>
<dbReference type="EMBL" id="JXMW01000006">
    <property type="protein sequence ID" value="OQD58899.1"/>
    <property type="molecule type" value="Genomic_DNA"/>
</dbReference>
<dbReference type="PANTHER" id="PTHR43865:SF1">
    <property type="entry name" value="RUBRERYTHRIN-RELATED"/>
    <property type="match status" value="1"/>
</dbReference>
<dbReference type="GO" id="GO:0005506">
    <property type="term" value="F:iron ion binding"/>
    <property type="evidence" value="ECO:0007669"/>
    <property type="project" value="InterPro"/>
</dbReference>
<evidence type="ECO:0000256" key="5">
    <source>
        <dbReference type="ARBA" id="ARBA00023004"/>
    </source>
</evidence>
<dbReference type="InterPro" id="IPR009078">
    <property type="entry name" value="Ferritin-like_SF"/>
</dbReference>
<accession>A0A1V6N2J6</accession>
<dbReference type="CDD" id="cd01041">
    <property type="entry name" value="Rubrerythrin"/>
    <property type="match status" value="1"/>
</dbReference>
<protein>
    <submittedName>
        <fullName evidence="8">Rubrerythrin</fullName>
    </submittedName>
</protein>
<organism evidence="8 9">
    <name type="scientific">Methanobrevibacter arboriphilus JCM 13429 = DSM 1125</name>
    <dbReference type="NCBI Taxonomy" id="1300164"/>
    <lineage>
        <taxon>Archaea</taxon>
        <taxon>Methanobacteriati</taxon>
        <taxon>Methanobacteriota</taxon>
        <taxon>Methanomada group</taxon>
        <taxon>Methanobacteria</taxon>
        <taxon>Methanobacteriales</taxon>
        <taxon>Methanobacteriaceae</taxon>
        <taxon>Methanobrevibacter</taxon>
    </lineage>
</organism>
<keyword evidence="4" id="KW-0249">Electron transport</keyword>
<dbReference type="Gene3D" id="2.20.28.10">
    <property type="match status" value="1"/>
</dbReference>
<dbReference type="SUPFAM" id="SSF47240">
    <property type="entry name" value="Ferritin-like"/>
    <property type="match status" value="1"/>
</dbReference>
<evidence type="ECO:0000256" key="3">
    <source>
        <dbReference type="ARBA" id="ARBA00022723"/>
    </source>
</evidence>
<comment type="caution">
    <text evidence="8">The sequence shown here is derived from an EMBL/GenBank/DDBJ whole genome shotgun (WGS) entry which is preliminary data.</text>
</comment>
<evidence type="ECO:0000256" key="2">
    <source>
        <dbReference type="ARBA" id="ARBA00022448"/>
    </source>
</evidence>
<feature type="domain" description="Ferritin-like diiron" evidence="7">
    <location>
        <begin position="12"/>
        <end position="159"/>
    </location>
</feature>
<dbReference type="Proteomes" id="UP000191661">
    <property type="component" value="Unassembled WGS sequence"/>
</dbReference>
<dbReference type="NCBIfam" id="NF045767">
    <property type="entry name" value="RuberyRbr"/>
    <property type="match status" value="1"/>
</dbReference>
<dbReference type="Gene3D" id="1.20.1260.10">
    <property type="match status" value="1"/>
</dbReference>
<keyword evidence="3" id="KW-0479">Metal-binding</keyword>
<evidence type="ECO:0000259" key="7">
    <source>
        <dbReference type="PROSITE" id="PS50905"/>
    </source>
</evidence>
<dbReference type="CDD" id="cd00729">
    <property type="entry name" value="rubredoxin_SM"/>
    <property type="match status" value="1"/>
</dbReference>
<keyword evidence="2" id="KW-0813">Transport</keyword>
<dbReference type="AlphaFoldDB" id="A0A1V6N2J6"/>
<evidence type="ECO:0000259" key="6">
    <source>
        <dbReference type="PROSITE" id="PS50903"/>
    </source>
</evidence>
<dbReference type="Pfam" id="PF21349">
    <property type="entry name" value="RUBY_RBDX"/>
    <property type="match status" value="1"/>
</dbReference>
<dbReference type="InterPro" id="IPR052364">
    <property type="entry name" value="Rubrerythrin"/>
</dbReference>
<keyword evidence="5" id="KW-0408">Iron</keyword>